<sequence length="327" mass="35860">MVDNARSTSGLLGTRRLYTGVARCCTRGSTNFVEISTDHEELVSFGLTGRIVNGTKAALKQFPHQVSLMRSWSRSHFCGGSIISTKLILTAAHCLYLNGVTIQPWSIIVVGGILKLNEKTSTRQERGVAKFKIHPEFNLTILHNDVAVLELSVPFAFTSEVHNIALTGNPPVPKTLCQVSGWGYLNEAMSEDLMYVDLPIRSTKECRELLINITDLPAGMFCAGYLEGGRDSCQGDSGGGMVCNGILTGIVSGGEGCARPRTPGVYTNIFYYMNWISENNIIMVTKLNNSTNNFIKSVTYNHSTHKMPTIIVVMISFSFILLSMPYS</sequence>
<evidence type="ECO:0000313" key="7">
    <source>
        <dbReference type="EMBL" id="EFN73265.1"/>
    </source>
</evidence>
<dbReference type="SUPFAM" id="SSF50494">
    <property type="entry name" value="Trypsin-like serine proteases"/>
    <property type="match status" value="1"/>
</dbReference>
<dbReference type="AlphaFoldDB" id="E1ZZV4"/>
<evidence type="ECO:0000256" key="4">
    <source>
        <dbReference type="ARBA" id="ARBA00022825"/>
    </source>
</evidence>
<dbReference type="InterPro" id="IPR050430">
    <property type="entry name" value="Peptidase_S1"/>
</dbReference>
<keyword evidence="5" id="KW-1015">Disulfide bond</keyword>
<dbReference type="InterPro" id="IPR009003">
    <property type="entry name" value="Peptidase_S1_PA"/>
</dbReference>
<gene>
    <name evidence="7" type="ORF">EAG_16344</name>
</gene>
<dbReference type="GO" id="GO:0006508">
    <property type="term" value="P:proteolysis"/>
    <property type="evidence" value="ECO:0007669"/>
    <property type="project" value="UniProtKB-KW"/>
</dbReference>
<dbReference type="EMBL" id="GL435530">
    <property type="protein sequence ID" value="EFN73265.1"/>
    <property type="molecule type" value="Genomic_DNA"/>
</dbReference>
<dbReference type="MEROPS" id="S01.298"/>
<proteinExistence type="inferred from homology"/>
<evidence type="ECO:0000313" key="8">
    <source>
        <dbReference type="Proteomes" id="UP000000311"/>
    </source>
</evidence>
<evidence type="ECO:0000256" key="1">
    <source>
        <dbReference type="ARBA" id="ARBA00007664"/>
    </source>
</evidence>
<evidence type="ECO:0000256" key="2">
    <source>
        <dbReference type="ARBA" id="ARBA00022670"/>
    </source>
</evidence>
<organism evidence="8">
    <name type="scientific">Camponotus floridanus</name>
    <name type="common">Florida carpenter ant</name>
    <dbReference type="NCBI Taxonomy" id="104421"/>
    <lineage>
        <taxon>Eukaryota</taxon>
        <taxon>Metazoa</taxon>
        <taxon>Ecdysozoa</taxon>
        <taxon>Arthropoda</taxon>
        <taxon>Hexapoda</taxon>
        <taxon>Insecta</taxon>
        <taxon>Pterygota</taxon>
        <taxon>Neoptera</taxon>
        <taxon>Endopterygota</taxon>
        <taxon>Hymenoptera</taxon>
        <taxon>Apocrita</taxon>
        <taxon>Aculeata</taxon>
        <taxon>Formicoidea</taxon>
        <taxon>Formicidae</taxon>
        <taxon>Formicinae</taxon>
        <taxon>Camponotus</taxon>
    </lineage>
</organism>
<dbReference type="Gene3D" id="2.40.10.10">
    <property type="entry name" value="Trypsin-like serine proteases"/>
    <property type="match status" value="1"/>
</dbReference>
<evidence type="ECO:0000256" key="3">
    <source>
        <dbReference type="ARBA" id="ARBA00022801"/>
    </source>
</evidence>
<reference evidence="7 8" key="1">
    <citation type="journal article" date="2010" name="Science">
        <title>Genomic comparison of the ants Camponotus floridanus and Harpegnathos saltator.</title>
        <authorList>
            <person name="Bonasio R."/>
            <person name="Zhang G."/>
            <person name="Ye C."/>
            <person name="Mutti N.S."/>
            <person name="Fang X."/>
            <person name="Qin N."/>
            <person name="Donahue G."/>
            <person name="Yang P."/>
            <person name="Li Q."/>
            <person name="Li C."/>
            <person name="Zhang P."/>
            <person name="Huang Z."/>
            <person name="Berger S.L."/>
            <person name="Reinberg D."/>
            <person name="Wang J."/>
            <person name="Liebig J."/>
        </authorList>
    </citation>
    <scope>NUCLEOTIDE SEQUENCE [LARGE SCALE GENOMIC DNA]</scope>
    <source>
        <strain evidence="8">C129</strain>
    </source>
</reference>
<keyword evidence="4" id="KW-0720">Serine protease</keyword>
<name>E1ZZV4_CAMFO</name>
<dbReference type="PROSITE" id="PS00134">
    <property type="entry name" value="TRYPSIN_HIS"/>
    <property type="match status" value="1"/>
</dbReference>
<evidence type="ECO:0000259" key="6">
    <source>
        <dbReference type="PROSITE" id="PS50240"/>
    </source>
</evidence>
<dbReference type="PANTHER" id="PTHR24276:SF91">
    <property type="entry name" value="AT26814P-RELATED"/>
    <property type="match status" value="1"/>
</dbReference>
<protein>
    <submittedName>
        <fullName evidence="7">Putative trypsin-6</fullName>
    </submittedName>
</protein>
<dbReference type="GO" id="GO:0004252">
    <property type="term" value="F:serine-type endopeptidase activity"/>
    <property type="evidence" value="ECO:0007669"/>
    <property type="project" value="InterPro"/>
</dbReference>
<feature type="domain" description="Peptidase S1" evidence="6">
    <location>
        <begin position="51"/>
        <end position="281"/>
    </location>
</feature>
<keyword evidence="8" id="KW-1185">Reference proteome</keyword>
<dbReference type="PROSITE" id="PS50240">
    <property type="entry name" value="TRYPSIN_DOM"/>
    <property type="match status" value="1"/>
</dbReference>
<dbReference type="InterPro" id="IPR001254">
    <property type="entry name" value="Trypsin_dom"/>
</dbReference>
<dbReference type="SMART" id="SM00020">
    <property type="entry name" value="Tryp_SPc"/>
    <property type="match status" value="1"/>
</dbReference>
<dbReference type="OrthoDB" id="10059102at2759"/>
<keyword evidence="3" id="KW-0378">Hydrolase</keyword>
<dbReference type="InterPro" id="IPR018114">
    <property type="entry name" value="TRYPSIN_HIS"/>
</dbReference>
<dbReference type="PANTHER" id="PTHR24276">
    <property type="entry name" value="POLYSERASE-RELATED"/>
    <property type="match status" value="1"/>
</dbReference>
<dbReference type="FunFam" id="2.40.10.10:FF:000034">
    <property type="entry name" value="Eupolytin"/>
    <property type="match status" value="1"/>
</dbReference>
<dbReference type="PRINTS" id="PR00722">
    <property type="entry name" value="CHYMOTRYPSIN"/>
</dbReference>
<dbReference type="InterPro" id="IPR043504">
    <property type="entry name" value="Peptidase_S1_PA_chymotrypsin"/>
</dbReference>
<accession>E1ZZV4</accession>
<dbReference type="CDD" id="cd00190">
    <property type="entry name" value="Tryp_SPc"/>
    <property type="match status" value="1"/>
</dbReference>
<keyword evidence="2" id="KW-0645">Protease</keyword>
<dbReference type="InterPro" id="IPR001314">
    <property type="entry name" value="Peptidase_S1A"/>
</dbReference>
<comment type="similarity">
    <text evidence="1">Belongs to the peptidase S1 family.</text>
</comment>
<dbReference type="Pfam" id="PF00089">
    <property type="entry name" value="Trypsin"/>
    <property type="match status" value="1"/>
</dbReference>
<dbReference type="InParanoid" id="E1ZZV4"/>
<evidence type="ECO:0000256" key="5">
    <source>
        <dbReference type="ARBA" id="ARBA00023157"/>
    </source>
</evidence>
<dbReference type="OMA" id="VAGWGYP"/>
<dbReference type="Proteomes" id="UP000000311">
    <property type="component" value="Unassembled WGS sequence"/>
</dbReference>